<proteinExistence type="predicted"/>
<evidence type="ECO:0000313" key="2">
    <source>
        <dbReference type="Proteomes" id="UP000248745"/>
    </source>
</evidence>
<organism evidence="1 2">
    <name type="scientific">Taibaiella soli</name>
    <dbReference type="NCBI Taxonomy" id="1649169"/>
    <lineage>
        <taxon>Bacteria</taxon>
        <taxon>Pseudomonadati</taxon>
        <taxon>Bacteroidota</taxon>
        <taxon>Chitinophagia</taxon>
        <taxon>Chitinophagales</taxon>
        <taxon>Chitinophagaceae</taxon>
        <taxon>Taibaiella</taxon>
    </lineage>
</organism>
<evidence type="ECO:0008006" key="3">
    <source>
        <dbReference type="Google" id="ProtNLM"/>
    </source>
</evidence>
<dbReference type="InterPro" id="IPR029069">
    <property type="entry name" value="HotDog_dom_sf"/>
</dbReference>
<gene>
    <name evidence="1" type="ORF">DN068_16490</name>
</gene>
<name>A0A2W2BDJ1_9BACT</name>
<protein>
    <recommendedName>
        <fullName evidence="3">Thioesterase domain-containing protein</fullName>
    </recommendedName>
</protein>
<evidence type="ECO:0000313" key="1">
    <source>
        <dbReference type="EMBL" id="PZF71666.1"/>
    </source>
</evidence>
<dbReference type="AlphaFoldDB" id="A0A2W2BDJ1"/>
<dbReference type="SUPFAM" id="SSF54637">
    <property type="entry name" value="Thioesterase/thiol ester dehydrase-isomerase"/>
    <property type="match status" value="1"/>
</dbReference>
<keyword evidence="2" id="KW-1185">Reference proteome</keyword>
<dbReference type="EMBL" id="QKTW01000022">
    <property type="protein sequence ID" value="PZF71666.1"/>
    <property type="molecule type" value="Genomic_DNA"/>
</dbReference>
<sequence length="118" mass="13004">MKLTSEKAKFNRQSPGKTFVIPEPKVGKGLNQGILIAEIFDAANAAIDKVARMYDYRNITESSKQVLFFGNVTAGDTIVLTTNIVRRIKDIKVTVALKKIKIGNDEVVATGKFLYVAE</sequence>
<reference evidence="1 2" key="1">
    <citation type="submission" date="2018-06" db="EMBL/GenBank/DDBJ databases">
        <title>Mucibacter soli gen. nov., sp. nov., a new member of the family Chitinophagaceae producing mucin.</title>
        <authorList>
            <person name="Kim M.-K."/>
            <person name="Park S."/>
            <person name="Kim T.-S."/>
            <person name="Joung Y."/>
            <person name="Han J.-H."/>
            <person name="Kim S.B."/>
        </authorList>
    </citation>
    <scope>NUCLEOTIDE SEQUENCE [LARGE SCALE GENOMIC DNA]</scope>
    <source>
        <strain evidence="1 2">R1-15</strain>
    </source>
</reference>
<dbReference type="RefSeq" id="WP_111000040.1">
    <property type="nucleotide sequence ID" value="NZ_QKTW01000022.1"/>
</dbReference>
<dbReference type="Proteomes" id="UP000248745">
    <property type="component" value="Unassembled WGS sequence"/>
</dbReference>
<comment type="caution">
    <text evidence="1">The sequence shown here is derived from an EMBL/GenBank/DDBJ whole genome shotgun (WGS) entry which is preliminary data.</text>
</comment>
<accession>A0A2W2BDJ1</accession>